<dbReference type="GO" id="GO:0007165">
    <property type="term" value="P:signal transduction"/>
    <property type="evidence" value="ECO:0007669"/>
    <property type="project" value="InterPro"/>
</dbReference>
<comment type="caution">
    <text evidence="4">The sequence shown here is derived from an EMBL/GenBank/DDBJ whole genome shotgun (WGS) entry which is preliminary data.</text>
</comment>
<dbReference type="InterPro" id="IPR050729">
    <property type="entry name" value="Rho-GAP"/>
</dbReference>
<keyword evidence="1" id="KW-0343">GTPase activation</keyword>
<feature type="compositionally biased region" description="Basic and acidic residues" evidence="2">
    <location>
        <begin position="503"/>
        <end position="520"/>
    </location>
</feature>
<proteinExistence type="predicted"/>
<name>A0AAD5Y789_9FUNG</name>
<dbReference type="EMBL" id="JADGKB010000065">
    <property type="protein sequence ID" value="KAJ3255515.1"/>
    <property type="molecule type" value="Genomic_DNA"/>
</dbReference>
<protein>
    <recommendedName>
        <fullName evidence="3">Rho-GAP domain-containing protein</fullName>
    </recommendedName>
</protein>
<dbReference type="SUPFAM" id="SSF48350">
    <property type="entry name" value="GTPase activation domain, GAP"/>
    <property type="match status" value="1"/>
</dbReference>
<evidence type="ECO:0000313" key="4">
    <source>
        <dbReference type="EMBL" id="KAJ3255515.1"/>
    </source>
</evidence>
<feature type="compositionally biased region" description="Pro residues" evidence="2">
    <location>
        <begin position="600"/>
        <end position="610"/>
    </location>
</feature>
<reference evidence="4" key="1">
    <citation type="submission" date="2020-05" db="EMBL/GenBank/DDBJ databases">
        <title>Phylogenomic resolution of chytrid fungi.</title>
        <authorList>
            <person name="Stajich J.E."/>
            <person name="Amses K."/>
            <person name="Simmons R."/>
            <person name="Seto K."/>
            <person name="Myers J."/>
            <person name="Bonds A."/>
            <person name="Quandt C.A."/>
            <person name="Barry K."/>
            <person name="Liu P."/>
            <person name="Grigoriev I."/>
            <person name="Longcore J.E."/>
            <person name="James T.Y."/>
        </authorList>
    </citation>
    <scope>NUCLEOTIDE SEQUENCE</scope>
    <source>
        <strain evidence="4">PLAUS21</strain>
    </source>
</reference>
<evidence type="ECO:0000313" key="5">
    <source>
        <dbReference type="Proteomes" id="UP001210925"/>
    </source>
</evidence>
<dbReference type="PANTHER" id="PTHR23176:SF129">
    <property type="entry name" value="RHO GTPASE ACTIVATING PROTEIN AT 16F, ISOFORM E-RELATED"/>
    <property type="match status" value="1"/>
</dbReference>
<dbReference type="GO" id="GO:0005737">
    <property type="term" value="C:cytoplasm"/>
    <property type="evidence" value="ECO:0007669"/>
    <property type="project" value="TreeGrafter"/>
</dbReference>
<feature type="region of interest" description="Disordered" evidence="2">
    <location>
        <begin position="1"/>
        <end position="28"/>
    </location>
</feature>
<gene>
    <name evidence="4" type="ORF">HK103_006240</name>
</gene>
<sequence length="627" mass="69739">MQEEEVEDVLDAYLSQDSPTEQKFSNPQLNNVNDMLKRDRNISHSAEDINQGSKFGFLKSMTKKGNEMRKFAMERTKEWSEKKSQTQYKKGVSPIYNGPSIFGMSLAEATARSNDILGTNDTVPRIVKACISYIEAKGINELGIYRLSGSTIEVNELRNIFNAYQDADLNQILPDSASVTSLFKAYVRELPEVVLTDELEPQFAALVQPLNEQECSFPDTLKATDPHPIAQNKALLDSLAALIARLPIVNRDFLAIFLKHLNKIAANCAVNKMGLNNLQVVWSPTIRFGGALLMVFIVQCDLLFPIIDRQAPPVRKEPVYIPARRSSNKDTTAPLIRSEPDLHDIGEDFDDIPKKPASNSKALADFFNESRIDRPKNPNPRPPVPIRIQTEPVAESKTPQLRPNQSEGAERELPKIPARSPNNIGSPENIKYNTEKFVTSPEKTVGSPEKAVSEKLADTKITDAPTSPPSSKPILKNIKPRDDFDEDDKPKVVSTKALSDFFNESRIEKGSQKNLADKPKVKSNTTPAVSVSSTPIPERNPNNIRKPALSPRDDVEEDVKPKSNTKALSDFFNESRIQRPPAKTTDNTPIPARTASKPLPEIPPVLPPPSIQTSPFPDFEVIDIIKE</sequence>
<dbReference type="GO" id="GO:0005096">
    <property type="term" value="F:GTPase activator activity"/>
    <property type="evidence" value="ECO:0007669"/>
    <property type="project" value="UniProtKB-KW"/>
</dbReference>
<dbReference type="AlphaFoldDB" id="A0AAD5Y789"/>
<feature type="compositionally biased region" description="Basic and acidic residues" evidence="2">
    <location>
        <begin position="451"/>
        <end position="461"/>
    </location>
</feature>
<evidence type="ECO:0000259" key="3">
    <source>
        <dbReference type="PROSITE" id="PS50238"/>
    </source>
</evidence>
<dbReference type="PROSITE" id="PS50238">
    <property type="entry name" value="RHOGAP"/>
    <property type="match status" value="1"/>
</dbReference>
<dbReference type="PANTHER" id="PTHR23176">
    <property type="entry name" value="RHO/RAC/CDC GTPASE-ACTIVATING PROTEIN"/>
    <property type="match status" value="1"/>
</dbReference>
<feature type="domain" description="Rho-GAP" evidence="3">
    <location>
        <begin position="104"/>
        <end position="314"/>
    </location>
</feature>
<feature type="compositionally biased region" description="Polar residues" evidence="2">
    <location>
        <begin position="15"/>
        <end position="28"/>
    </location>
</feature>
<dbReference type="Proteomes" id="UP001210925">
    <property type="component" value="Unassembled WGS sequence"/>
</dbReference>
<feature type="region of interest" description="Disordered" evidence="2">
    <location>
        <begin position="367"/>
        <end position="618"/>
    </location>
</feature>
<dbReference type="InterPro" id="IPR008936">
    <property type="entry name" value="Rho_GTPase_activation_prot"/>
</dbReference>
<dbReference type="SMART" id="SM00324">
    <property type="entry name" value="RhoGAP"/>
    <property type="match status" value="1"/>
</dbReference>
<feature type="compositionally biased region" description="Polar residues" evidence="2">
    <location>
        <begin position="397"/>
        <end position="407"/>
    </location>
</feature>
<dbReference type="CDD" id="cd00159">
    <property type="entry name" value="RhoGAP"/>
    <property type="match status" value="1"/>
</dbReference>
<dbReference type="Pfam" id="PF00620">
    <property type="entry name" value="RhoGAP"/>
    <property type="match status" value="1"/>
</dbReference>
<feature type="compositionally biased region" description="Acidic residues" evidence="2">
    <location>
        <begin position="1"/>
        <end position="10"/>
    </location>
</feature>
<evidence type="ECO:0000256" key="1">
    <source>
        <dbReference type="ARBA" id="ARBA00022468"/>
    </source>
</evidence>
<dbReference type="Gene3D" id="1.10.555.10">
    <property type="entry name" value="Rho GTPase activation protein"/>
    <property type="match status" value="1"/>
</dbReference>
<feature type="compositionally biased region" description="Polar residues" evidence="2">
    <location>
        <begin position="522"/>
        <end position="543"/>
    </location>
</feature>
<keyword evidence="5" id="KW-1185">Reference proteome</keyword>
<evidence type="ECO:0000256" key="2">
    <source>
        <dbReference type="SAM" id="MobiDB-lite"/>
    </source>
</evidence>
<dbReference type="InterPro" id="IPR000198">
    <property type="entry name" value="RhoGAP_dom"/>
</dbReference>
<accession>A0AAD5Y789</accession>
<organism evidence="4 5">
    <name type="scientific">Boothiomyces macroporosus</name>
    <dbReference type="NCBI Taxonomy" id="261099"/>
    <lineage>
        <taxon>Eukaryota</taxon>
        <taxon>Fungi</taxon>
        <taxon>Fungi incertae sedis</taxon>
        <taxon>Chytridiomycota</taxon>
        <taxon>Chytridiomycota incertae sedis</taxon>
        <taxon>Chytridiomycetes</taxon>
        <taxon>Rhizophydiales</taxon>
        <taxon>Terramycetaceae</taxon>
        <taxon>Boothiomyces</taxon>
    </lineage>
</organism>